<evidence type="ECO:0000313" key="2">
    <source>
        <dbReference type="EMBL" id="CAK9199291.1"/>
    </source>
</evidence>
<organism evidence="2 3">
    <name type="scientific">Sphagnum troendelagicum</name>
    <dbReference type="NCBI Taxonomy" id="128251"/>
    <lineage>
        <taxon>Eukaryota</taxon>
        <taxon>Viridiplantae</taxon>
        <taxon>Streptophyta</taxon>
        <taxon>Embryophyta</taxon>
        <taxon>Bryophyta</taxon>
        <taxon>Sphagnophytina</taxon>
        <taxon>Sphagnopsida</taxon>
        <taxon>Sphagnales</taxon>
        <taxon>Sphagnaceae</taxon>
        <taxon>Sphagnum</taxon>
    </lineage>
</organism>
<protein>
    <submittedName>
        <fullName evidence="2">Uncharacterized protein</fullName>
    </submittedName>
</protein>
<accession>A0ABP0TLX3</accession>
<feature type="compositionally biased region" description="Polar residues" evidence="1">
    <location>
        <begin position="1"/>
        <end position="11"/>
    </location>
</feature>
<evidence type="ECO:0000313" key="3">
    <source>
        <dbReference type="Proteomes" id="UP001497512"/>
    </source>
</evidence>
<gene>
    <name evidence="2" type="ORF">CSSPTR1EN2_LOCUS4863</name>
</gene>
<reference evidence="2" key="1">
    <citation type="submission" date="2024-02" db="EMBL/GenBank/DDBJ databases">
        <authorList>
            <consortium name="ELIXIR-Norway"/>
            <consortium name="Elixir Norway"/>
        </authorList>
    </citation>
    <scope>NUCLEOTIDE SEQUENCE</scope>
</reference>
<keyword evidence="3" id="KW-1185">Reference proteome</keyword>
<dbReference type="EMBL" id="OZ019904">
    <property type="protein sequence ID" value="CAK9199291.1"/>
    <property type="molecule type" value="Genomic_DNA"/>
</dbReference>
<proteinExistence type="predicted"/>
<name>A0ABP0TLX3_9BRYO</name>
<feature type="compositionally biased region" description="Basic and acidic residues" evidence="1">
    <location>
        <begin position="72"/>
        <end position="84"/>
    </location>
</feature>
<dbReference type="Proteomes" id="UP001497512">
    <property type="component" value="Chromosome 12"/>
</dbReference>
<evidence type="ECO:0000256" key="1">
    <source>
        <dbReference type="SAM" id="MobiDB-lite"/>
    </source>
</evidence>
<feature type="region of interest" description="Disordered" evidence="1">
    <location>
        <begin position="1"/>
        <end position="88"/>
    </location>
</feature>
<sequence length="128" mass="13880">MQQPFSLTGVSSPAALDKARQGSSDQRPADDPSHYGRPKRLSTTTPQAGCARREGRRGVHCAEGLEFGGSERASDGGREGERDSGAILARCRRRPYFAPHRSRPLYVTKSSRLFTVPGIGTALPRSEL</sequence>